<evidence type="ECO:0000256" key="6">
    <source>
        <dbReference type="ARBA" id="ARBA00022741"/>
    </source>
</evidence>
<accession>A0A133XYP6</accession>
<dbReference type="Proteomes" id="UP000070422">
    <property type="component" value="Unassembled WGS sequence"/>
</dbReference>
<comment type="catalytic activity">
    <reaction evidence="9 10 11">
        <text>adenosine(37) in tRNA + dimethylallyl diphosphate = N(6)-dimethylallyladenosine(37) in tRNA + diphosphate</text>
        <dbReference type="Rhea" id="RHEA:26482"/>
        <dbReference type="Rhea" id="RHEA-COMP:10162"/>
        <dbReference type="Rhea" id="RHEA-COMP:10375"/>
        <dbReference type="ChEBI" id="CHEBI:33019"/>
        <dbReference type="ChEBI" id="CHEBI:57623"/>
        <dbReference type="ChEBI" id="CHEBI:74411"/>
        <dbReference type="ChEBI" id="CHEBI:74415"/>
        <dbReference type="EC" id="2.5.1.75"/>
    </reaction>
</comment>
<sequence>MKKPKLLLIGGPTAVGKTALSIHLAQKFSGEIINGDAMQVYRHLSIGTAKPSLAERQGVPHYLLDSREIDQTYSVSDFKKEATESFQTIRQKGHLPILVGGTGLYLESFLFDFDLGGEVVPHPEFRQDMEAIAREEGVQALHDRLAQQDPKAAQAIHPNNVKRVIRALEVGKFSDHLFSEQSQDHDHHQSSYDYLMIGLKTDRQLLYERINQRVDLMMAEGLLQEAHYLYDAHLDPHYQCLQSIAYKEFFPYFRGEESLDQAILTLKRNSRRYAKRQLTWLKHRMSEVSWYDLIQHPESLQTLEEEVDAFLHTGA</sequence>
<dbReference type="GO" id="GO:0006400">
    <property type="term" value="P:tRNA modification"/>
    <property type="evidence" value="ECO:0007669"/>
    <property type="project" value="TreeGrafter"/>
</dbReference>
<feature type="binding site" evidence="10">
    <location>
        <begin position="11"/>
        <end position="18"/>
    </location>
    <ligand>
        <name>ATP</name>
        <dbReference type="ChEBI" id="CHEBI:30616"/>
    </ligand>
</feature>
<comment type="function">
    <text evidence="2 10 12">Catalyzes the transfer of a dimethylallyl group onto the adenine at position 37 in tRNAs that read codons beginning with uridine, leading to the formation of N6-(dimethylallyl)adenosine (i(6)A).</text>
</comment>
<dbReference type="SUPFAM" id="SSF52540">
    <property type="entry name" value="P-loop containing nucleoside triphosphate hydrolases"/>
    <property type="match status" value="2"/>
</dbReference>
<name>A0A133XYP6_9LACT</name>
<feature type="site" description="Interaction with substrate tRNA" evidence="10">
    <location>
        <position position="102"/>
    </location>
</feature>
<evidence type="ECO:0000256" key="1">
    <source>
        <dbReference type="ARBA" id="ARBA00001946"/>
    </source>
</evidence>
<feature type="binding site" evidence="10">
    <location>
        <begin position="13"/>
        <end position="18"/>
    </location>
    <ligand>
        <name>substrate</name>
    </ligand>
</feature>
<evidence type="ECO:0000256" key="13">
    <source>
        <dbReference type="RuleBase" id="RU003785"/>
    </source>
</evidence>
<evidence type="ECO:0000256" key="12">
    <source>
        <dbReference type="RuleBase" id="RU003784"/>
    </source>
</evidence>
<keyword evidence="4 10" id="KW-0808">Transferase</keyword>
<evidence type="ECO:0000256" key="2">
    <source>
        <dbReference type="ARBA" id="ARBA00003213"/>
    </source>
</evidence>
<dbReference type="NCBIfam" id="TIGR00174">
    <property type="entry name" value="miaA"/>
    <property type="match status" value="1"/>
</dbReference>
<dbReference type="OrthoDB" id="9776390at2"/>
<dbReference type="EC" id="2.5.1.75" evidence="10"/>
<evidence type="ECO:0000313" key="14">
    <source>
        <dbReference type="EMBL" id="KXB36056.1"/>
    </source>
</evidence>
<evidence type="ECO:0000256" key="3">
    <source>
        <dbReference type="ARBA" id="ARBA00005842"/>
    </source>
</evidence>
<comment type="caution">
    <text evidence="10">Lacks conserved residue(s) required for the propagation of feature annotation.</text>
</comment>
<evidence type="ECO:0000256" key="7">
    <source>
        <dbReference type="ARBA" id="ARBA00022840"/>
    </source>
</evidence>
<dbReference type="PATRIC" id="fig|87541.4.peg.1063"/>
<feature type="site" description="Interaction with substrate tRNA" evidence="10">
    <location>
        <position position="126"/>
    </location>
</feature>
<gene>
    <name evidence="10" type="primary">miaA</name>
    <name evidence="14" type="ORF">HMPREF3187_01073</name>
</gene>
<comment type="similarity">
    <text evidence="3 10 13">Belongs to the IPP transferase family.</text>
</comment>
<dbReference type="Gene3D" id="1.10.20.140">
    <property type="match status" value="1"/>
</dbReference>
<comment type="caution">
    <text evidence="14">The sequence shown here is derived from an EMBL/GenBank/DDBJ whole genome shotgun (WGS) entry which is preliminary data.</text>
</comment>
<keyword evidence="5 10" id="KW-0819">tRNA processing</keyword>
<keyword evidence="6 10" id="KW-0547">Nucleotide-binding</keyword>
<evidence type="ECO:0000256" key="4">
    <source>
        <dbReference type="ARBA" id="ARBA00022679"/>
    </source>
</evidence>
<keyword evidence="7 10" id="KW-0067">ATP-binding</keyword>
<evidence type="ECO:0000256" key="8">
    <source>
        <dbReference type="ARBA" id="ARBA00022842"/>
    </source>
</evidence>
<comment type="cofactor">
    <cofactor evidence="1 10">
        <name>Mg(2+)</name>
        <dbReference type="ChEBI" id="CHEBI:18420"/>
    </cofactor>
</comment>
<dbReference type="PANTHER" id="PTHR11088">
    <property type="entry name" value="TRNA DIMETHYLALLYLTRANSFERASE"/>
    <property type="match status" value="1"/>
</dbReference>
<evidence type="ECO:0000256" key="11">
    <source>
        <dbReference type="RuleBase" id="RU003783"/>
    </source>
</evidence>
<evidence type="ECO:0000313" key="15">
    <source>
        <dbReference type="Proteomes" id="UP000070422"/>
    </source>
</evidence>
<protein>
    <recommendedName>
        <fullName evidence="10">tRNA dimethylallyltransferase</fullName>
        <ecNumber evidence="10">2.5.1.75</ecNumber>
    </recommendedName>
    <alternativeName>
        <fullName evidence="10">Dimethylallyl diphosphate:tRNA dimethylallyltransferase</fullName>
        <shortName evidence="10">DMAPP:tRNA dimethylallyltransferase</shortName>
        <shortName evidence="10">DMATase</shortName>
    </alternativeName>
    <alternativeName>
        <fullName evidence="10">Isopentenyl-diphosphate:tRNA isopentenyltransferase</fullName>
        <shortName evidence="10">IPP transferase</shortName>
        <shortName evidence="10">IPPT</shortName>
        <shortName evidence="10">IPTase</shortName>
    </alternativeName>
</protein>
<dbReference type="GO" id="GO:0052381">
    <property type="term" value="F:tRNA dimethylallyltransferase activity"/>
    <property type="evidence" value="ECO:0007669"/>
    <property type="project" value="UniProtKB-UniRule"/>
</dbReference>
<dbReference type="InterPro" id="IPR018022">
    <property type="entry name" value="IPT"/>
</dbReference>
<evidence type="ECO:0000256" key="10">
    <source>
        <dbReference type="HAMAP-Rule" id="MF_00185"/>
    </source>
</evidence>
<dbReference type="HAMAP" id="MF_00185">
    <property type="entry name" value="IPP_trans"/>
    <property type="match status" value="1"/>
</dbReference>
<evidence type="ECO:0000256" key="5">
    <source>
        <dbReference type="ARBA" id="ARBA00022694"/>
    </source>
</evidence>
<evidence type="ECO:0000256" key="9">
    <source>
        <dbReference type="ARBA" id="ARBA00049563"/>
    </source>
</evidence>
<reference evidence="14 15" key="1">
    <citation type="submission" date="2016-01" db="EMBL/GenBank/DDBJ databases">
        <authorList>
            <person name="Oliw E.H."/>
        </authorList>
    </citation>
    <scope>NUCLEOTIDE SEQUENCE [LARGE SCALE GENOMIC DNA]</scope>
    <source>
        <strain evidence="14 15">KA00635</strain>
    </source>
</reference>
<dbReference type="PANTHER" id="PTHR11088:SF60">
    <property type="entry name" value="TRNA DIMETHYLALLYLTRANSFERASE"/>
    <property type="match status" value="1"/>
</dbReference>
<dbReference type="Pfam" id="PF01715">
    <property type="entry name" value="IPPT"/>
    <property type="match status" value="1"/>
</dbReference>
<dbReference type="EMBL" id="LSCQ01000050">
    <property type="protein sequence ID" value="KXB36056.1"/>
    <property type="molecule type" value="Genomic_DNA"/>
</dbReference>
<comment type="subunit">
    <text evidence="10">Monomer.</text>
</comment>
<dbReference type="InterPro" id="IPR039657">
    <property type="entry name" value="Dimethylallyltransferase"/>
</dbReference>
<dbReference type="RefSeq" id="WP_060936928.1">
    <property type="nucleotide sequence ID" value="NZ_JASOZP010000022.1"/>
</dbReference>
<dbReference type="GO" id="GO:0005524">
    <property type="term" value="F:ATP binding"/>
    <property type="evidence" value="ECO:0007669"/>
    <property type="project" value="UniProtKB-UniRule"/>
</dbReference>
<keyword evidence="8 10" id="KW-0460">Magnesium</keyword>
<dbReference type="STRING" id="87541.AWM71_00255"/>
<proteinExistence type="inferred from homology"/>
<dbReference type="AlphaFoldDB" id="A0A133XYP6"/>
<organism evidence="14 15">
    <name type="scientific">Aerococcus christensenii</name>
    <dbReference type="NCBI Taxonomy" id="87541"/>
    <lineage>
        <taxon>Bacteria</taxon>
        <taxon>Bacillati</taxon>
        <taxon>Bacillota</taxon>
        <taxon>Bacilli</taxon>
        <taxon>Lactobacillales</taxon>
        <taxon>Aerococcaceae</taxon>
        <taxon>Aerococcus</taxon>
    </lineage>
</organism>
<dbReference type="InterPro" id="IPR027417">
    <property type="entry name" value="P-loop_NTPase"/>
</dbReference>
<dbReference type="Gene3D" id="3.40.50.300">
    <property type="entry name" value="P-loop containing nucleotide triphosphate hydrolases"/>
    <property type="match status" value="1"/>
</dbReference>